<keyword evidence="5" id="KW-0547">Nucleotide-binding</keyword>
<dbReference type="GO" id="GO:0046872">
    <property type="term" value="F:metal ion binding"/>
    <property type="evidence" value="ECO:0007669"/>
    <property type="project" value="UniProtKB-KW"/>
</dbReference>
<organism evidence="13 14">
    <name type="scientific">Flavobacterium caeni</name>
    <dbReference type="NCBI Taxonomy" id="490189"/>
    <lineage>
        <taxon>Bacteria</taxon>
        <taxon>Pseudomonadati</taxon>
        <taxon>Bacteroidota</taxon>
        <taxon>Flavobacteriia</taxon>
        <taxon>Flavobacteriales</taxon>
        <taxon>Flavobacteriaceae</taxon>
        <taxon>Flavobacterium</taxon>
    </lineage>
</organism>
<dbReference type="InterPro" id="IPR045540">
    <property type="entry name" value="YegS/DAGK_C"/>
</dbReference>
<comment type="cofactor">
    <cofactor evidence="1">
        <name>Mg(2+)</name>
        <dbReference type="ChEBI" id="CHEBI:18420"/>
    </cofactor>
</comment>
<dbReference type="InterPro" id="IPR001206">
    <property type="entry name" value="Diacylglycerol_kinase_cat_dom"/>
</dbReference>
<dbReference type="GO" id="GO:0016301">
    <property type="term" value="F:kinase activity"/>
    <property type="evidence" value="ECO:0007669"/>
    <property type="project" value="UniProtKB-KW"/>
</dbReference>
<dbReference type="GO" id="GO:0005886">
    <property type="term" value="C:plasma membrane"/>
    <property type="evidence" value="ECO:0007669"/>
    <property type="project" value="TreeGrafter"/>
</dbReference>
<sequence length="295" mass="32694">MTYLHFIVNPISGNGKHHLGETMLRQFFPESEYRIAVDYTKHKGHAKTLTESIIKLHPDCIVACGGDGTISEVASGLVDSVIKLAIVPVGSGNGLASNLGIPQSVPAALDTIKNGTVAFIDVGKVNQRYFFSNMGIGVDAKIIKRYERTGKRTLSAYIAATLRESFRFAPRQTMLAYNNQIDSQMPFLLFVSNSNEMGYGMSLTPEAKLNDGKLDLLLVPQISLFRKLQLGYSVLSKKTKRFSKSTHTTFTNLVLEQQETIYMDVQIDGEFHNLKTNKLTIDVLHKALRVVVPIV</sequence>
<dbReference type="Proteomes" id="UP000199354">
    <property type="component" value="Unassembled WGS sequence"/>
</dbReference>
<dbReference type="OrthoDB" id="9786026at2"/>
<evidence type="ECO:0000313" key="13">
    <source>
        <dbReference type="EMBL" id="SCX86294.1"/>
    </source>
</evidence>
<evidence type="ECO:0000256" key="3">
    <source>
        <dbReference type="ARBA" id="ARBA00022679"/>
    </source>
</evidence>
<feature type="domain" description="DAGKc" evidence="12">
    <location>
        <begin position="1"/>
        <end position="129"/>
    </location>
</feature>
<dbReference type="Gene3D" id="3.40.50.10330">
    <property type="entry name" value="Probable inorganic polyphosphate/atp-NAD kinase, domain 1"/>
    <property type="match status" value="1"/>
</dbReference>
<evidence type="ECO:0000256" key="10">
    <source>
        <dbReference type="ARBA" id="ARBA00023209"/>
    </source>
</evidence>
<evidence type="ECO:0000256" key="7">
    <source>
        <dbReference type="ARBA" id="ARBA00022840"/>
    </source>
</evidence>
<dbReference type="STRING" id="490189.SAMN02927903_00284"/>
<evidence type="ECO:0000313" key="14">
    <source>
        <dbReference type="Proteomes" id="UP000199354"/>
    </source>
</evidence>
<evidence type="ECO:0000256" key="1">
    <source>
        <dbReference type="ARBA" id="ARBA00001946"/>
    </source>
</evidence>
<dbReference type="PANTHER" id="PTHR12358:SF106">
    <property type="entry name" value="LIPID KINASE YEGS"/>
    <property type="match status" value="1"/>
</dbReference>
<evidence type="ECO:0000259" key="12">
    <source>
        <dbReference type="PROSITE" id="PS50146"/>
    </source>
</evidence>
<dbReference type="InterPro" id="IPR005218">
    <property type="entry name" value="Diacylglycerol/lipid_kinase"/>
</dbReference>
<keyword evidence="7" id="KW-0067">ATP-binding</keyword>
<name>A0A1G5B7U3_9FLAO</name>
<dbReference type="SUPFAM" id="SSF111331">
    <property type="entry name" value="NAD kinase/diacylglycerol kinase-like"/>
    <property type="match status" value="1"/>
</dbReference>
<keyword evidence="8" id="KW-0460">Magnesium</keyword>
<accession>A0A1G5B7U3</accession>
<dbReference type="SMART" id="SM00046">
    <property type="entry name" value="DAGKc"/>
    <property type="match status" value="1"/>
</dbReference>
<dbReference type="InterPro" id="IPR016064">
    <property type="entry name" value="NAD/diacylglycerol_kinase_sf"/>
</dbReference>
<keyword evidence="9" id="KW-0443">Lipid metabolism</keyword>
<dbReference type="GO" id="GO:0005524">
    <property type="term" value="F:ATP binding"/>
    <property type="evidence" value="ECO:0007669"/>
    <property type="project" value="UniProtKB-KW"/>
</dbReference>
<keyword evidence="2" id="KW-0444">Lipid biosynthesis</keyword>
<dbReference type="Gene3D" id="2.60.200.40">
    <property type="match status" value="1"/>
</dbReference>
<evidence type="ECO:0000256" key="11">
    <source>
        <dbReference type="ARBA" id="ARBA00023264"/>
    </source>
</evidence>
<dbReference type="GO" id="GO:0008654">
    <property type="term" value="P:phospholipid biosynthetic process"/>
    <property type="evidence" value="ECO:0007669"/>
    <property type="project" value="UniProtKB-KW"/>
</dbReference>
<reference evidence="13 14" key="1">
    <citation type="submission" date="2016-10" db="EMBL/GenBank/DDBJ databases">
        <authorList>
            <person name="de Groot N.N."/>
        </authorList>
    </citation>
    <scope>NUCLEOTIDE SEQUENCE [LARGE SCALE GENOMIC DNA]</scope>
    <source>
        <strain evidence="13 14">CGMCC 1.7031</strain>
    </source>
</reference>
<protein>
    <submittedName>
        <fullName evidence="13">Lipid kinase, YegS/Rv2252/BmrU family</fullName>
    </submittedName>
</protein>
<dbReference type="PANTHER" id="PTHR12358">
    <property type="entry name" value="SPHINGOSINE KINASE"/>
    <property type="match status" value="1"/>
</dbReference>
<dbReference type="NCBIfam" id="TIGR00147">
    <property type="entry name" value="YegS/Rv2252/BmrU family lipid kinase"/>
    <property type="match status" value="1"/>
</dbReference>
<dbReference type="Pfam" id="PF00781">
    <property type="entry name" value="DAGK_cat"/>
    <property type="match status" value="1"/>
</dbReference>
<keyword evidence="3" id="KW-0808">Transferase</keyword>
<evidence type="ECO:0000256" key="4">
    <source>
        <dbReference type="ARBA" id="ARBA00022723"/>
    </source>
</evidence>
<keyword evidence="10" id="KW-0594">Phospholipid biosynthesis</keyword>
<keyword evidence="14" id="KW-1185">Reference proteome</keyword>
<keyword evidence="11" id="KW-1208">Phospholipid metabolism</keyword>
<evidence type="ECO:0000256" key="5">
    <source>
        <dbReference type="ARBA" id="ARBA00022741"/>
    </source>
</evidence>
<dbReference type="Pfam" id="PF19279">
    <property type="entry name" value="YegS_C"/>
    <property type="match status" value="1"/>
</dbReference>
<keyword evidence="6 13" id="KW-0418">Kinase</keyword>
<gene>
    <name evidence="13" type="ORF">SAMN02927903_00284</name>
</gene>
<dbReference type="AlphaFoldDB" id="A0A1G5B7U3"/>
<dbReference type="RefSeq" id="WP_091140434.1">
    <property type="nucleotide sequence ID" value="NZ_FMVF01000002.1"/>
</dbReference>
<evidence type="ECO:0000256" key="9">
    <source>
        <dbReference type="ARBA" id="ARBA00023098"/>
    </source>
</evidence>
<keyword evidence="4" id="KW-0479">Metal-binding</keyword>
<evidence type="ECO:0000256" key="2">
    <source>
        <dbReference type="ARBA" id="ARBA00022516"/>
    </source>
</evidence>
<dbReference type="EMBL" id="FMVF01000002">
    <property type="protein sequence ID" value="SCX86294.1"/>
    <property type="molecule type" value="Genomic_DNA"/>
</dbReference>
<dbReference type="InterPro" id="IPR017438">
    <property type="entry name" value="ATP-NAD_kinase_N"/>
</dbReference>
<dbReference type="PROSITE" id="PS50146">
    <property type="entry name" value="DAGK"/>
    <property type="match status" value="1"/>
</dbReference>
<evidence type="ECO:0000256" key="6">
    <source>
        <dbReference type="ARBA" id="ARBA00022777"/>
    </source>
</evidence>
<proteinExistence type="predicted"/>
<dbReference type="InterPro" id="IPR050187">
    <property type="entry name" value="Lipid_Phosphate_FormReg"/>
</dbReference>
<evidence type="ECO:0000256" key="8">
    <source>
        <dbReference type="ARBA" id="ARBA00022842"/>
    </source>
</evidence>